<proteinExistence type="predicted"/>
<dbReference type="RefSeq" id="WP_094413873.1">
    <property type="nucleotide sequence ID" value="NZ_NOXV01000238.1"/>
</dbReference>
<dbReference type="Proteomes" id="UP000216605">
    <property type="component" value="Unassembled WGS sequence"/>
</dbReference>
<dbReference type="OrthoDB" id="997844at2"/>
<keyword evidence="2" id="KW-1185">Reference proteome</keyword>
<sequence length="235" mass="27940">MSIVLSNSKFKITDNLVTEYLKLNLKNSKSFFVLNDEQNGNQYDEEEDIKKDFYILLNSNYGINFNMGNSRRPSSLYKKLDYVLNEFKIKYDIDKTIIPNIQYKIDIYILYKIISICEKYVSYNQYIIEVDKGKGFYTIDINNFLKKIDNSQSHIIFKLKQIINFIKNYNDLWLKHIDVEYINVKKLAEELKLKSDKNNPIIEFLPPPIFETKLISKNKIDLLDRISSGERQLIR</sequence>
<organism evidence="1 2">
    <name type="scientific">Flavobacterium cyanobacteriorum</name>
    <dbReference type="NCBI Taxonomy" id="2022802"/>
    <lineage>
        <taxon>Bacteria</taxon>
        <taxon>Pseudomonadati</taxon>
        <taxon>Bacteroidota</taxon>
        <taxon>Flavobacteriia</taxon>
        <taxon>Flavobacteriales</taxon>
        <taxon>Flavobacteriaceae</taxon>
        <taxon>Flavobacterium</taxon>
    </lineage>
</organism>
<evidence type="ECO:0000313" key="2">
    <source>
        <dbReference type="Proteomes" id="UP000216605"/>
    </source>
</evidence>
<dbReference type="EMBL" id="NOXV01000238">
    <property type="protein sequence ID" value="OYQ38080.1"/>
    <property type="molecule type" value="Genomic_DNA"/>
</dbReference>
<name>A0A255ZBU7_9FLAO</name>
<accession>A0A255ZBU7</accession>
<evidence type="ECO:0000313" key="1">
    <source>
        <dbReference type="EMBL" id="OYQ38080.1"/>
    </source>
</evidence>
<protein>
    <submittedName>
        <fullName evidence="1">Uncharacterized protein</fullName>
    </submittedName>
</protein>
<reference evidence="1 2" key="1">
    <citation type="submission" date="2017-07" db="EMBL/GenBank/DDBJ databases">
        <title>Flavobacterium cyanobacteriorum sp. nov., isolated from cyanobacterial aggregates in a eutrophic lake.</title>
        <authorList>
            <person name="Cai H."/>
        </authorList>
    </citation>
    <scope>NUCLEOTIDE SEQUENCE [LARGE SCALE GENOMIC DNA]</scope>
    <source>
        <strain evidence="1 2">TH021</strain>
    </source>
</reference>
<dbReference type="AlphaFoldDB" id="A0A255ZBU7"/>
<gene>
    <name evidence="1" type="ORF">CHU92_06695</name>
</gene>
<comment type="caution">
    <text evidence="1">The sequence shown here is derived from an EMBL/GenBank/DDBJ whole genome shotgun (WGS) entry which is preliminary data.</text>
</comment>